<sequence>MIRENEDDHILKYRIPRHMHEYTEDAIAYYSLLQASRPIHHIQMQFSSGRYTSIDRRHHSTCFQTEVKSLMDFMVKHEGFGSVRCWMCSVEWQKKGLPHILIWLYDEITSNEIGDVICAEIPDADINKDLYEVVAENMVHGLAVH</sequence>
<evidence type="ECO:0000313" key="4">
    <source>
        <dbReference type="WBParaSite" id="nOo.2.0.1.t00133-RA"/>
    </source>
</evidence>
<gene>
    <name evidence="2" type="ORF">NOO_LOCUS133</name>
</gene>
<proteinExistence type="predicted"/>
<evidence type="ECO:0000313" key="3">
    <source>
        <dbReference type="Proteomes" id="UP000271087"/>
    </source>
</evidence>
<keyword evidence="3" id="KW-1185">Reference proteome</keyword>
<dbReference type="STRING" id="42157.A0A182DWW4"/>
<organism evidence="4">
    <name type="scientific">Onchocerca ochengi</name>
    <name type="common">Filarial nematode worm</name>
    <dbReference type="NCBI Taxonomy" id="42157"/>
    <lineage>
        <taxon>Eukaryota</taxon>
        <taxon>Metazoa</taxon>
        <taxon>Ecdysozoa</taxon>
        <taxon>Nematoda</taxon>
        <taxon>Chromadorea</taxon>
        <taxon>Rhabditida</taxon>
        <taxon>Spirurina</taxon>
        <taxon>Spiruromorpha</taxon>
        <taxon>Filarioidea</taxon>
        <taxon>Onchocercidae</taxon>
        <taxon>Onchocerca</taxon>
    </lineage>
</organism>
<feature type="domain" description="Helitron helicase-like" evidence="1">
    <location>
        <begin position="60"/>
        <end position="100"/>
    </location>
</feature>
<protein>
    <submittedName>
        <fullName evidence="4">Helitron_like_N domain-containing protein</fullName>
    </submittedName>
</protein>
<evidence type="ECO:0000313" key="2">
    <source>
        <dbReference type="EMBL" id="VDK61405.1"/>
    </source>
</evidence>
<reference evidence="2 3" key="2">
    <citation type="submission" date="2018-08" db="EMBL/GenBank/DDBJ databases">
        <authorList>
            <person name="Laetsch R D."/>
            <person name="Stevens L."/>
            <person name="Kumar S."/>
            <person name="Blaxter L. M."/>
        </authorList>
    </citation>
    <scope>NUCLEOTIDE SEQUENCE [LARGE SCALE GENOMIC DNA]</scope>
</reference>
<dbReference type="EMBL" id="UYRW01000011">
    <property type="protein sequence ID" value="VDK61405.1"/>
    <property type="molecule type" value="Genomic_DNA"/>
</dbReference>
<dbReference type="Proteomes" id="UP000271087">
    <property type="component" value="Unassembled WGS sequence"/>
</dbReference>
<dbReference type="Pfam" id="PF14214">
    <property type="entry name" value="Helitron_like_N"/>
    <property type="match status" value="1"/>
</dbReference>
<reference evidence="4" key="1">
    <citation type="submission" date="2016-06" db="UniProtKB">
        <authorList>
            <consortium name="WormBaseParasite"/>
        </authorList>
    </citation>
    <scope>IDENTIFICATION</scope>
</reference>
<accession>A0A182DWW4</accession>
<evidence type="ECO:0000259" key="1">
    <source>
        <dbReference type="Pfam" id="PF14214"/>
    </source>
</evidence>
<dbReference type="OrthoDB" id="10055660at2759"/>
<name>A0A182DWW4_ONCOC</name>
<dbReference type="WBParaSite" id="nOo.2.0.1.t00133-RA">
    <property type="protein sequence ID" value="nOo.2.0.1.t00133-RA"/>
    <property type="gene ID" value="nOo.2.0.1.g00133"/>
</dbReference>
<dbReference type="InterPro" id="IPR025476">
    <property type="entry name" value="Helitron_helicase-like"/>
</dbReference>
<dbReference type="AlphaFoldDB" id="A0A182DWW4"/>